<dbReference type="PANTHER" id="PTHR11092:SF0">
    <property type="entry name" value="EPIMERASE FAMILY PROTEIN SDR39U1"/>
    <property type="match status" value="1"/>
</dbReference>
<dbReference type="NCBIfam" id="TIGR01777">
    <property type="entry name" value="yfcH"/>
    <property type="match status" value="1"/>
</dbReference>
<dbReference type="EMBL" id="QHJQ01000002">
    <property type="protein sequence ID" value="PXA05196.1"/>
    <property type="molecule type" value="Genomic_DNA"/>
</dbReference>
<keyword evidence="5" id="KW-1185">Reference proteome</keyword>
<dbReference type="Proteomes" id="UP000247099">
    <property type="component" value="Unassembled WGS sequence"/>
</dbReference>
<dbReference type="PANTHER" id="PTHR11092">
    <property type="entry name" value="SUGAR NUCLEOTIDE EPIMERASE RELATED"/>
    <property type="match status" value="1"/>
</dbReference>
<evidence type="ECO:0000256" key="1">
    <source>
        <dbReference type="ARBA" id="ARBA00009353"/>
    </source>
</evidence>
<comment type="similarity">
    <text evidence="1">Belongs to the NAD(P)-dependent epimerase/dehydratase family. SDR39U1 subfamily.</text>
</comment>
<gene>
    <name evidence="4" type="ORF">DDZ13_04340</name>
</gene>
<dbReference type="InterPro" id="IPR010099">
    <property type="entry name" value="SDR39U1"/>
</dbReference>
<feature type="domain" description="NAD-dependent epimerase/dehydratase" evidence="2">
    <location>
        <begin position="7"/>
        <end position="211"/>
    </location>
</feature>
<organism evidence="4 5">
    <name type="scientific">Coraliomargarita sinensis</name>
    <dbReference type="NCBI Taxonomy" id="2174842"/>
    <lineage>
        <taxon>Bacteria</taxon>
        <taxon>Pseudomonadati</taxon>
        <taxon>Verrucomicrobiota</taxon>
        <taxon>Opitutia</taxon>
        <taxon>Puniceicoccales</taxon>
        <taxon>Coraliomargaritaceae</taxon>
        <taxon>Coraliomargarita</taxon>
    </lineage>
</organism>
<proteinExistence type="inferred from homology"/>
<sequence>MSEQKTILVTGATGLIGRPLCQLLEDRGHCVRTLSRGQRGDFQWDPGKGELPEAAVRGIDAVIHLAGESVAQRWTSEAKQRILSSRVQSTELLARRILESESRPVFITASGINYYGYNRNEPVDENSRQGNGFLAQVCEQWEGAVKPLEEAGSRCVYVRTGVVLSSAGGALAKMLPPFKAGAGGRIGDGKQAMSWISLHDLVRLYVTCLEDAKICGPINAVAPEPVSNRKFAETLGKVLGRPTFIPTPAFAIRTLFGEMGKETVLSNLAVQPKKLNEIKFDWSYPDLEAALSHTLKE</sequence>
<dbReference type="Pfam" id="PF08338">
    <property type="entry name" value="DUF1731"/>
    <property type="match status" value="1"/>
</dbReference>
<dbReference type="FunCoup" id="A0A317ZHZ7">
    <property type="interactions" value="319"/>
</dbReference>
<name>A0A317ZHZ7_9BACT</name>
<evidence type="ECO:0000259" key="3">
    <source>
        <dbReference type="Pfam" id="PF08338"/>
    </source>
</evidence>
<evidence type="ECO:0000313" key="5">
    <source>
        <dbReference type="Proteomes" id="UP000247099"/>
    </source>
</evidence>
<feature type="domain" description="DUF1731" evidence="3">
    <location>
        <begin position="247"/>
        <end position="293"/>
    </location>
</feature>
<evidence type="ECO:0000259" key="2">
    <source>
        <dbReference type="Pfam" id="PF01370"/>
    </source>
</evidence>
<protein>
    <submittedName>
        <fullName evidence="4">TIGR01777 family protein</fullName>
    </submittedName>
</protein>
<dbReference type="Gene3D" id="3.40.50.720">
    <property type="entry name" value="NAD(P)-binding Rossmann-like Domain"/>
    <property type="match status" value="1"/>
</dbReference>
<evidence type="ECO:0000313" key="4">
    <source>
        <dbReference type="EMBL" id="PXA05196.1"/>
    </source>
</evidence>
<dbReference type="AlphaFoldDB" id="A0A317ZHZ7"/>
<dbReference type="InterPro" id="IPR001509">
    <property type="entry name" value="Epimerase_deHydtase"/>
</dbReference>
<dbReference type="InParanoid" id="A0A317ZHZ7"/>
<dbReference type="SUPFAM" id="SSF51735">
    <property type="entry name" value="NAD(P)-binding Rossmann-fold domains"/>
    <property type="match status" value="1"/>
</dbReference>
<comment type="caution">
    <text evidence="4">The sequence shown here is derived from an EMBL/GenBank/DDBJ whole genome shotgun (WGS) entry which is preliminary data.</text>
</comment>
<dbReference type="InterPro" id="IPR013549">
    <property type="entry name" value="DUF1731"/>
</dbReference>
<dbReference type="OrthoDB" id="9801773at2"/>
<dbReference type="Pfam" id="PF01370">
    <property type="entry name" value="Epimerase"/>
    <property type="match status" value="1"/>
</dbReference>
<reference evidence="4 5" key="1">
    <citation type="submission" date="2018-05" db="EMBL/GenBank/DDBJ databases">
        <title>Coraliomargarita sinensis sp. nov., isolated from a marine solar saltern.</title>
        <authorList>
            <person name="Zhou L.Y."/>
        </authorList>
    </citation>
    <scope>NUCLEOTIDE SEQUENCE [LARGE SCALE GENOMIC DNA]</scope>
    <source>
        <strain evidence="4 5">WN38</strain>
    </source>
</reference>
<accession>A0A317ZHZ7</accession>
<dbReference type="InterPro" id="IPR036291">
    <property type="entry name" value="NAD(P)-bd_dom_sf"/>
</dbReference>
<dbReference type="RefSeq" id="WP_110130197.1">
    <property type="nucleotide sequence ID" value="NZ_QHJQ01000002.1"/>
</dbReference>